<dbReference type="PANTHER" id="PTHR41533">
    <property type="entry name" value="L,D-TRANSPEPTIDASE HI_1667-RELATED"/>
    <property type="match status" value="1"/>
</dbReference>
<keyword evidence="5 7" id="KW-0573">Peptidoglycan synthesis</keyword>
<dbReference type="UniPathway" id="UPA00219"/>
<evidence type="ECO:0000256" key="7">
    <source>
        <dbReference type="PROSITE-ProRule" id="PRU01373"/>
    </source>
</evidence>
<dbReference type="InterPro" id="IPR038063">
    <property type="entry name" value="Transpep_catalytic_dom"/>
</dbReference>
<protein>
    <submittedName>
        <fullName evidence="9">L,D-transpeptidase family protein</fullName>
    </submittedName>
</protein>
<dbReference type="RefSeq" id="WP_213161637.1">
    <property type="nucleotide sequence ID" value="NZ_CP058214.1"/>
</dbReference>
<keyword evidence="6 7" id="KW-0961">Cell wall biogenesis/degradation</keyword>
<feature type="active site" description="Proton donor/acceptor" evidence="7">
    <location>
        <position position="446"/>
    </location>
</feature>
<evidence type="ECO:0000256" key="3">
    <source>
        <dbReference type="ARBA" id="ARBA00022679"/>
    </source>
</evidence>
<proteinExistence type="inferred from homology"/>
<evidence type="ECO:0000256" key="6">
    <source>
        <dbReference type="ARBA" id="ARBA00023316"/>
    </source>
</evidence>
<dbReference type="AlphaFoldDB" id="A0A7S8C6T8"/>
<dbReference type="Pfam" id="PF03734">
    <property type="entry name" value="YkuD"/>
    <property type="match status" value="1"/>
</dbReference>
<keyword evidence="4 7" id="KW-0133">Cell shape</keyword>
<dbReference type="InterPro" id="IPR036366">
    <property type="entry name" value="PGBDSf"/>
</dbReference>
<dbReference type="Gene3D" id="2.40.440.10">
    <property type="entry name" value="L,D-transpeptidase catalytic domain-like"/>
    <property type="match status" value="1"/>
</dbReference>
<dbReference type="EMBL" id="CP058214">
    <property type="protein sequence ID" value="QPC44269.1"/>
    <property type="molecule type" value="Genomic_DNA"/>
</dbReference>
<organism evidence="9 10">
    <name type="scientific">Kaustia mangrovi</name>
    <dbReference type="NCBI Taxonomy" id="2593653"/>
    <lineage>
        <taxon>Bacteria</taxon>
        <taxon>Pseudomonadati</taxon>
        <taxon>Pseudomonadota</taxon>
        <taxon>Alphaproteobacteria</taxon>
        <taxon>Hyphomicrobiales</taxon>
        <taxon>Parvibaculaceae</taxon>
        <taxon>Kaustia</taxon>
    </lineage>
</organism>
<comment type="similarity">
    <text evidence="2">Belongs to the YkuD family.</text>
</comment>
<dbReference type="CDD" id="cd16913">
    <property type="entry name" value="YkuD_like"/>
    <property type="match status" value="1"/>
</dbReference>
<evidence type="ECO:0000259" key="8">
    <source>
        <dbReference type="PROSITE" id="PS52029"/>
    </source>
</evidence>
<evidence type="ECO:0000313" key="10">
    <source>
        <dbReference type="Proteomes" id="UP000593594"/>
    </source>
</evidence>
<dbReference type="SUPFAM" id="SSF141523">
    <property type="entry name" value="L,D-transpeptidase catalytic domain-like"/>
    <property type="match status" value="1"/>
</dbReference>
<evidence type="ECO:0000256" key="2">
    <source>
        <dbReference type="ARBA" id="ARBA00005992"/>
    </source>
</evidence>
<dbReference type="Proteomes" id="UP000593594">
    <property type="component" value="Chromosome"/>
</dbReference>
<dbReference type="InterPro" id="IPR005490">
    <property type="entry name" value="LD_TPept_cat_dom"/>
</dbReference>
<dbReference type="GO" id="GO:0008360">
    <property type="term" value="P:regulation of cell shape"/>
    <property type="evidence" value="ECO:0007669"/>
    <property type="project" value="UniProtKB-UniRule"/>
</dbReference>
<dbReference type="SUPFAM" id="SSF47090">
    <property type="entry name" value="PGBD-like"/>
    <property type="match status" value="1"/>
</dbReference>
<comment type="pathway">
    <text evidence="1 7">Cell wall biogenesis; peptidoglycan biosynthesis.</text>
</comment>
<dbReference type="Gene3D" id="1.10.101.10">
    <property type="entry name" value="PGBD-like superfamily/PGBD"/>
    <property type="match status" value="1"/>
</dbReference>
<evidence type="ECO:0000256" key="4">
    <source>
        <dbReference type="ARBA" id="ARBA00022960"/>
    </source>
</evidence>
<dbReference type="PROSITE" id="PS52029">
    <property type="entry name" value="LD_TPASE"/>
    <property type="match status" value="1"/>
</dbReference>
<evidence type="ECO:0000313" key="9">
    <source>
        <dbReference type="EMBL" id="QPC44269.1"/>
    </source>
</evidence>
<dbReference type="KEGG" id="kmn:HW532_17145"/>
<dbReference type="Pfam" id="PF01471">
    <property type="entry name" value="PG_binding_1"/>
    <property type="match status" value="1"/>
</dbReference>
<dbReference type="GO" id="GO:0004180">
    <property type="term" value="F:carboxypeptidase activity"/>
    <property type="evidence" value="ECO:0007669"/>
    <property type="project" value="UniProtKB-ARBA"/>
</dbReference>
<dbReference type="GO" id="GO:0071555">
    <property type="term" value="P:cell wall organization"/>
    <property type="evidence" value="ECO:0007669"/>
    <property type="project" value="UniProtKB-UniRule"/>
</dbReference>
<dbReference type="GO" id="GO:0009252">
    <property type="term" value="P:peptidoglycan biosynthetic process"/>
    <property type="evidence" value="ECO:0007669"/>
    <property type="project" value="UniProtKB-UniPathway"/>
</dbReference>
<dbReference type="InterPro" id="IPR052905">
    <property type="entry name" value="LD-transpeptidase_YkuD-like"/>
</dbReference>
<evidence type="ECO:0000256" key="5">
    <source>
        <dbReference type="ARBA" id="ARBA00022984"/>
    </source>
</evidence>
<dbReference type="GO" id="GO:0016740">
    <property type="term" value="F:transferase activity"/>
    <property type="evidence" value="ECO:0007669"/>
    <property type="project" value="UniProtKB-KW"/>
</dbReference>
<reference evidence="9 10" key="1">
    <citation type="submission" date="2020-06" db="EMBL/GenBank/DDBJ databases">
        <title>Genome sequence of 2 isolates from Red Sea Mangroves.</title>
        <authorList>
            <person name="Sefrji F."/>
            <person name="Michoud G."/>
            <person name="Merlino G."/>
            <person name="Daffonchio D."/>
        </authorList>
    </citation>
    <scope>NUCLEOTIDE SEQUENCE [LARGE SCALE GENOMIC DNA]</scope>
    <source>
        <strain evidence="9 10">R1DC25</strain>
    </source>
</reference>
<feature type="active site" description="Nucleophile" evidence="7">
    <location>
        <position position="465"/>
    </location>
</feature>
<keyword evidence="10" id="KW-1185">Reference proteome</keyword>
<dbReference type="InterPro" id="IPR036365">
    <property type="entry name" value="PGBD-like_sf"/>
</dbReference>
<gene>
    <name evidence="9" type="ORF">HW532_17145</name>
</gene>
<dbReference type="Pfam" id="PF20142">
    <property type="entry name" value="Scaffold"/>
    <property type="match status" value="1"/>
</dbReference>
<evidence type="ECO:0000256" key="1">
    <source>
        <dbReference type="ARBA" id="ARBA00004752"/>
    </source>
</evidence>
<name>A0A7S8C6T8_9HYPH</name>
<keyword evidence="3" id="KW-0808">Transferase</keyword>
<accession>A0A7S8C6T8</accession>
<feature type="domain" description="L,D-TPase catalytic" evidence="8">
    <location>
        <begin position="315"/>
        <end position="492"/>
    </location>
</feature>
<dbReference type="PANTHER" id="PTHR41533:SF2">
    <property type="entry name" value="BLR7131 PROTEIN"/>
    <property type="match status" value="1"/>
</dbReference>
<dbReference type="InterPro" id="IPR045380">
    <property type="entry name" value="LD_TPept_scaffold_dom"/>
</dbReference>
<dbReference type="InterPro" id="IPR002477">
    <property type="entry name" value="Peptidoglycan-bd-like"/>
</dbReference>
<sequence>MAASLRRAFVPFIAVLAIWVVAGTAVAYADSHNVAVGNEIRDIIEGGQTTVGIDDADQRLIQVFTYYAERDYKPLWVRDNGPKSKARDLLTILKTSYEDGLDPQDYEVAEISERIDGRTPRQLAELDLLLTRAFIDYGRDLSTGQVEPDKLGGPIHITPIGPGPLTLLDGAEQADDIPEYVDTRIAPQSANYARLKQALAVYRQIAERGGWPRMPDGPVLKPGMADARIPVLARYLAVTGDLRPELAQSAGADGTYDDTLVAAVKRFQERHGLAVDGVIGAATLEQINVPVDRRIHQMVLNLERRRWMPEDLGSFYVFVNLADQYLKVVDGEQTVHDAPLVVGKPYHQSPVFSDNMTYIVFNPYWNVPYSIAVNEYLPKLRANPGALQSQNIRVLTGKGAVNPYAINWSAYSRRKFPFRLRQDPGPKNALGRIKFMFPNPYNVYIHDTPAKSLFSRATRTFSHGCMRVQDPVKLADILLGHDDPHWTPERVKAEFARGDNRVVRLKTPIPVHVTYLTAWANKDGSINFRKDVYDRDPRLTAALDRSQIAMQ</sequence>